<dbReference type="InterPro" id="IPR050593">
    <property type="entry name" value="LovG"/>
</dbReference>
<reference evidence="4" key="1">
    <citation type="journal article" date="2023" name="Mol. Phylogenet. Evol.">
        <title>Genome-scale phylogeny and comparative genomics of the fungal order Sordariales.</title>
        <authorList>
            <person name="Hensen N."/>
            <person name="Bonometti L."/>
            <person name="Westerberg I."/>
            <person name="Brannstrom I.O."/>
            <person name="Guillou S."/>
            <person name="Cros-Aarteil S."/>
            <person name="Calhoun S."/>
            <person name="Haridas S."/>
            <person name="Kuo A."/>
            <person name="Mondo S."/>
            <person name="Pangilinan J."/>
            <person name="Riley R."/>
            <person name="LaButti K."/>
            <person name="Andreopoulos B."/>
            <person name="Lipzen A."/>
            <person name="Chen C."/>
            <person name="Yan M."/>
            <person name="Daum C."/>
            <person name="Ng V."/>
            <person name="Clum A."/>
            <person name="Steindorff A."/>
            <person name="Ohm R.A."/>
            <person name="Martin F."/>
            <person name="Silar P."/>
            <person name="Natvig D.O."/>
            <person name="Lalanne C."/>
            <person name="Gautier V."/>
            <person name="Ament-Velasquez S.L."/>
            <person name="Kruys A."/>
            <person name="Hutchinson M.I."/>
            <person name="Powell A.J."/>
            <person name="Barry K."/>
            <person name="Miller A.N."/>
            <person name="Grigoriev I.V."/>
            <person name="Debuchy R."/>
            <person name="Gladieux P."/>
            <person name="Hiltunen Thoren M."/>
            <person name="Johannesson H."/>
        </authorList>
    </citation>
    <scope>NUCLEOTIDE SEQUENCE</scope>
    <source>
        <strain evidence="4">CBS 757.83</strain>
    </source>
</reference>
<feature type="region of interest" description="Disordered" evidence="2">
    <location>
        <begin position="124"/>
        <end position="161"/>
    </location>
</feature>
<sequence length="336" mass="36338">MLLLRLANQPALCNRTLFSTQQHLISRKALATMSDSTTNPPSRTDSPAQPSSTGTPSSTPRNKAATGANPKKEVRILMLHGYTQSGPLYRAKTRALEKLLAKTLASAGLVPALLYPTAPNRLSVRDIPGYEPSSRGGGRAGSEGGDEFEGGQEEEDETEIDSWAWFRREEATGLYRFVREGMGRLAEKVFAGYIDGVIGFSQGGCVAGMLASALEGGRAEKDVPAEHRGWVEAVRQANGGRPLRFAVVYSGFYAVPGDLAWLYEPKISTPTLHFLGSLDTVVDERRSRGLVERCEAPLVLTHPGGHYVPVSKEWVIPLAGFVKKCLDGEVVQGTKL</sequence>
<accession>A0AAN6Q5R9</accession>
<dbReference type="AlphaFoldDB" id="A0AAN6Q5R9"/>
<feature type="compositionally biased region" description="Low complexity" evidence="2">
    <location>
        <begin position="46"/>
        <end position="60"/>
    </location>
</feature>
<dbReference type="PANTHER" id="PTHR48070">
    <property type="entry name" value="ESTERASE OVCA2"/>
    <property type="match status" value="1"/>
</dbReference>
<gene>
    <name evidence="4" type="ORF">N658DRAFT_469925</name>
</gene>
<protein>
    <recommendedName>
        <fullName evidence="3">Serine hydrolase domain-containing protein</fullName>
    </recommendedName>
</protein>
<name>A0AAN6Q5R9_9PEZI</name>
<proteinExistence type="predicted"/>
<dbReference type="Pfam" id="PF03959">
    <property type="entry name" value="FSH1"/>
    <property type="match status" value="1"/>
</dbReference>
<dbReference type="Gene3D" id="3.40.50.1820">
    <property type="entry name" value="alpha/beta hydrolase"/>
    <property type="match status" value="1"/>
</dbReference>
<dbReference type="GO" id="GO:0016787">
    <property type="term" value="F:hydrolase activity"/>
    <property type="evidence" value="ECO:0007669"/>
    <property type="project" value="UniProtKB-KW"/>
</dbReference>
<organism evidence="4 5">
    <name type="scientific">Parathielavia hyrcaniae</name>
    <dbReference type="NCBI Taxonomy" id="113614"/>
    <lineage>
        <taxon>Eukaryota</taxon>
        <taxon>Fungi</taxon>
        <taxon>Dikarya</taxon>
        <taxon>Ascomycota</taxon>
        <taxon>Pezizomycotina</taxon>
        <taxon>Sordariomycetes</taxon>
        <taxon>Sordariomycetidae</taxon>
        <taxon>Sordariales</taxon>
        <taxon>Chaetomiaceae</taxon>
        <taxon>Parathielavia</taxon>
    </lineage>
</organism>
<feature type="region of interest" description="Disordered" evidence="2">
    <location>
        <begin position="32"/>
        <end position="71"/>
    </location>
</feature>
<feature type="compositionally biased region" description="Acidic residues" evidence="2">
    <location>
        <begin position="144"/>
        <end position="160"/>
    </location>
</feature>
<evidence type="ECO:0000256" key="2">
    <source>
        <dbReference type="SAM" id="MobiDB-lite"/>
    </source>
</evidence>
<reference evidence="4" key="2">
    <citation type="submission" date="2023-05" db="EMBL/GenBank/DDBJ databases">
        <authorList>
            <consortium name="Lawrence Berkeley National Laboratory"/>
            <person name="Steindorff A."/>
            <person name="Hensen N."/>
            <person name="Bonometti L."/>
            <person name="Westerberg I."/>
            <person name="Brannstrom I.O."/>
            <person name="Guillou S."/>
            <person name="Cros-Aarteil S."/>
            <person name="Calhoun S."/>
            <person name="Haridas S."/>
            <person name="Kuo A."/>
            <person name="Mondo S."/>
            <person name="Pangilinan J."/>
            <person name="Riley R."/>
            <person name="Labutti K."/>
            <person name="Andreopoulos B."/>
            <person name="Lipzen A."/>
            <person name="Chen C."/>
            <person name="Yanf M."/>
            <person name="Daum C."/>
            <person name="Ng V."/>
            <person name="Clum A."/>
            <person name="Ohm R."/>
            <person name="Martin F."/>
            <person name="Silar P."/>
            <person name="Natvig D."/>
            <person name="Lalanne C."/>
            <person name="Gautier V."/>
            <person name="Ament-Velasquez S.L."/>
            <person name="Kruys A."/>
            <person name="Hutchinson M.I."/>
            <person name="Powell A.J."/>
            <person name="Barry K."/>
            <person name="Miller A.N."/>
            <person name="Grigoriev I.V."/>
            <person name="Debuchy R."/>
            <person name="Gladieux P."/>
            <person name="Thoren M.H."/>
            <person name="Johannesson H."/>
        </authorList>
    </citation>
    <scope>NUCLEOTIDE SEQUENCE</scope>
    <source>
        <strain evidence="4">CBS 757.83</strain>
    </source>
</reference>
<evidence type="ECO:0000313" key="4">
    <source>
        <dbReference type="EMBL" id="KAK4102305.1"/>
    </source>
</evidence>
<dbReference type="EMBL" id="MU863632">
    <property type="protein sequence ID" value="KAK4102305.1"/>
    <property type="molecule type" value="Genomic_DNA"/>
</dbReference>
<dbReference type="GO" id="GO:0005634">
    <property type="term" value="C:nucleus"/>
    <property type="evidence" value="ECO:0007669"/>
    <property type="project" value="TreeGrafter"/>
</dbReference>
<dbReference type="InterPro" id="IPR029058">
    <property type="entry name" value="AB_hydrolase_fold"/>
</dbReference>
<evidence type="ECO:0000256" key="1">
    <source>
        <dbReference type="ARBA" id="ARBA00022801"/>
    </source>
</evidence>
<comment type="caution">
    <text evidence="4">The sequence shown here is derived from an EMBL/GenBank/DDBJ whole genome shotgun (WGS) entry which is preliminary data.</text>
</comment>
<dbReference type="InterPro" id="IPR005645">
    <property type="entry name" value="FSH-like_dom"/>
</dbReference>
<dbReference type="Proteomes" id="UP001305647">
    <property type="component" value="Unassembled WGS sequence"/>
</dbReference>
<feature type="compositionally biased region" description="Polar residues" evidence="2">
    <location>
        <begin position="33"/>
        <end position="45"/>
    </location>
</feature>
<evidence type="ECO:0000259" key="3">
    <source>
        <dbReference type="Pfam" id="PF03959"/>
    </source>
</evidence>
<feature type="domain" description="Serine hydrolase" evidence="3">
    <location>
        <begin position="72"/>
        <end position="315"/>
    </location>
</feature>
<keyword evidence="1" id="KW-0378">Hydrolase</keyword>
<dbReference type="GO" id="GO:0005737">
    <property type="term" value="C:cytoplasm"/>
    <property type="evidence" value="ECO:0007669"/>
    <property type="project" value="TreeGrafter"/>
</dbReference>
<dbReference type="PANTHER" id="PTHR48070:SF6">
    <property type="entry name" value="ESTERASE OVCA2"/>
    <property type="match status" value="1"/>
</dbReference>
<dbReference type="GO" id="GO:0019748">
    <property type="term" value="P:secondary metabolic process"/>
    <property type="evidence" value="ECO:0007669"/>
    <property type="project" value="TreeGrafter"/>
</dbReference>
<evidence type="ECO:0000313" key="5">
    <source>
        <dbReference type="Proteomes" id="UP001305647"/>
    </source>
</evidence>
<dbReference type="SUPFAM" id="SSF53474">
    <property type="entry name" value="alpha/beta-Hydrolases"/>
    <property type="match status" value="1"/>
</dbReference>
<keyword evidence="5" id="KW-1185">Reference proteome</keyword>